<feature type="non-terminal residue" evidence="9">
    <location>
        <position position="1"/>
    </location>
</feature>
<organism evidence="9 10">
    <name type="scientific">Indicator maculatus</name>
    <name type="common">spotted honeyguide</name>
    <dbReference type="NCBI Taxonomy" id="545262"/>
    <lineage>
        <taxon>Eukaryota</taxon>
        <taxon>Metazoa</taxon>
        <taxon>Chordata</taxon>
        <taxon>Craniata</taxon>
        <taxon>Vertebrata</taxon>
        <taxon>Euteleostomi</taxon>
        <taxon>Archelosauria</taxon>
        <taxon>Archosauria</taxon>
        <taxon>Dinosauria</taxon>
        <taxon>Saurischia</taxon>
        <taxon>Theropoda</taxon>
        <taxon>Coelurosauria</taxon>
        <taxon>Aves</taxon>
        <taxon>Neognathae</taxon>
        <taxon>Neoaves</taxon>
        <taxon>Telluraves</taxon>
        <taxon>Coraciimorphae</taxon>
        <taxon>Piciformes</taxon>
        <taxon>Indicatoridae</taxon>
        <taxon>Indicator</taxon>
    </lineage>
</organism>
<evidence type="ECO:0000256" key="7">
    <source>
        <dbReference type="ARBA" id="ARBA00026004"/>
    </source>
</evidence>
<feature type="non-terminal residue" evidence="9">
    <location>
        <position position="297"/>
    </location>
</feature>
<evidence type="ECO:0000256" key="3">
    <source>
        <dbReference type="ARBA" id="ARBA00018920"/>
    </source>
</evidence>
<evidence type="ECO:0000313" key="10">
    <source>
        <dbReference type="Proteomes" id="UP000557230"/>
    </source>
</evidence>
<comment type="subcellular location">
    <subcellularLocation>
        <location evidence="1">Cytoplasm</location>
    </subcellularLocation>
</comment>
<comment type="caution">
    <text evidence="9">The sequence shown here is derived from an EMBL/GenBank/DDBJ whole genome shotgun (WGS) entry which is preliminary data.</text>
</comment>
<evidence type="ECO:0000256" key="6">
    <source>
        <dbReference type="ARBA" id="ARBA00024898"/>
    </source>
</evidence>
<dbReference type="AlphaFoldDB" id="A0A7L1FXP9"/>
<keyword evidence="5 8" id="KW-0175">Coiled coil</keyword>
<dbReference type="Pfam" id="PF15294">
    <property type="entry name" value="Leu_zip"/>
    <property type="match status" value="1"/>
</dbReference>
<evidence type="ECO:0000256" key="2">
    <source>
        <dbReference type="ARBA" id="ARBA00008868"/>
    </source>
</evidence>
<sequence length="297" mass="34189">QAELGLNEHHQNEVISYMRFARFKRGLCLKTVDSCFQDLKDSRLVEETFTVDEVTDMLDGLQTVVHSEVESELINTTYTNVLLLRQLFSQAEKWYLRLQTDVSDLENRGLLEEVAEFEKSEFEKSEFTSSNKKPSADLIKPKLAPLNEGGSELLNKTVACLQEENEKLKARLRTIETQATAALDEKVKLEKSLKELQVIQGDQKTDANQDITELENKVATLKCQFEKTLNDATENQKFLEDNLVSTKHDLLRVQDQLSTAQKELEKKFQQTAAYRNMKEILSKKNEQIKDLRKKLAK</sequence>
<gene>
    <name evidence="9" type="primary">Lztfl1</name>
    <name evidence="9" type="ORF">INDMAC_R06089</name>
</gene>
<feature type="coiled-coil region" evidence="8">
    <location>
        <begin position="151"/>
        <end position="294"/>
    </location>
</feature>
<evidence type="ECO:0000256" key="1">
    <source>
        <dbReference type="ARBA" id="ARBA00004496"/>
    </source>
</evidence>
<dbReference type="GO" id="GO:1903565">
    <property type="term" value="P:negative regulation of protein localization to cilium"/>
    <property type="evidence" value="ECO:0007669"/>
    <property type="project" value="TreeGrafter"/>
</dbReference>
<evidence type="ECO:0000256" key="5">
    <source>
        <dbReference type="ARBA" id="ARBA00023054"/>
    </source>
</evidence>
<evidence type="ECO:0000313" key="9">
    <source>
        <dbReference type="EMBL" id="NXN06432.1"/>
    </source>
</evidence>
<dbReference type="OrthoDB" id="313412at2759"/>
<name>A0A7L1FXP9_9PICI</name>
<comment type="similarity">
    <text evidence="2">Belongs to the LZTFL1 family.</text>
</comment>
<reference evidence="9 10" key="1">
    <citation type="submission" date="2019-09" db="EMBL/GenBank/DDBJ databases">
        <title>Bird 10,000 Genomes (B10K) Project - Family phase.</title>
        <authorList>
            <person name="Zhang G."/>
        </authorList>
    </citation>
    <scope>NUCLEOTIDE SEQUENCE [LARGE SCALE GENOMIC DNA]</scope>
    <source>
        <strain evidence="9">B10K-DU-001-78</strain>
        <tissue evidence="9">Muscle</tissue>
    </source>
</reference>
<dbReference type="EMBL" id="VXBD01000013">
    <property type="protein sequence ID" value="NXN06432.1"/>
    <property type="molecule type" value="Genomic_DNA"/>
</dbReference>
<keyword evidence="10" id="KW-1185">Reference proteome</keyword>
<dbReference type="InterPro" id="IPR026157">
    <property type="entry name" value="LZTFL1"/>
</dbReference>
<dbReference type="GO" id="GO:0005737">
    <property type="term" value="C:cytoplasm"/>
    <property type="evidence" value="ECO:0007669"/>
    <property type="project" value="UniProtKB-SubCell"/>
</dbReference>
<keyword evidence="4" id="KW-0963">Cytoplasm</keyword>
<dbReference type="Proteomes" id="UP000557230">
    <property type="component" value="Unassembled WGS sequence"/>
</dbReference>
<proteinExistence type="inferred from homology"/>
<dbReference type="PANTHER" id="PTHR21635:SF0">
    <property type="entry name" value="LEUCINE ZIPPER TRANSCRIPTION FACTOR-LIKE PROTEIN 1"/>
    <property type="match status" value="1"/>
</dbReference>
<evidence type="ECO:0000256" key="4">
    <source>
        <dbReference type="ARBA" id="ARBA00022490"/>
    </source>
</evidence>
<dbReference type="PANTHER" id="PTHR21635">
    <property type="entry name" value="LEUCINE ZIPPER TRANSCRIPTION FACTOR LIKE"/>
    <property type="match status" value="1"/>
</dbReference>
<accession>A0A7L1FXP9</accession>
<comment type="function">
    <text evidence="6">Regulates ciliary localization of the BBSome complex. Together with the BBSome complex, controls SMO ciliary trafficking and contributes to the sonic hedgehog (SHH) pathway regulation. May play a role in neurite outgrowth. May have tumor suppressor function.</text>
</comment>
<comment type="subunit">
    <text evidence="7">Self-associates. Interacts with BBS9; the interaction mediates the association of LZTL1 with the BBsome complex and regulates BBSome ciliary trafficking.</text>
</comment>
<evidence type="ECO:0000256" key="8">
    <source>
        <dbReference type="SAM" id="Coils"/>
    </source>
</evidence>
<protein>
    <recommendedName>
        <fullName evidence="3">Leucine zipper transcription factor-like protein 1</fullName>
    </recommendedName>
</protein>